<proteinExistence type="predicted"/>
<evidence type="ECO:0000313" key="2">
    <source>
        <dbReference type="Proteomes" id="UP000559010"/>
    </source>
</evidence>
<dbReference type="Gene3D" id="2.130.10.10">
    <property type="entry name" value="YVTN repeat-like/Quinoprotein amine dehydrogenase"/>
    <property type="match status" value="1"/>
</dbReference>
<evidence type="ECO:0008006" key="3">
    <source>
        <dbReference type="Google" id="ProtNLM"/>
    </source>
</evidence>
<sequence length="438" mass="48979">MNTRKIVSLMTFNLLLVLMGFVTSCNKSDEINVNPKIHNTQLINGEYVVPFELVTINGVGFTDNTIFLLNDLEIPVSQFESSTTVKINVPKQAGTGYLHIKGIPGEDVFLLKVRDPGWNKISGTEDNYFDGMSFSITNRQVGFVYGNKLLKTTDGGLTWNRVNSPDIEGNPIKDLIAVTGDILYVFSDVNNLKFAKSTDGGTNWSLIDFPENEFDVLDLSFKDELNGYVFMRVYGEGDPSYSIYETSNGGLEWKFVDSLPAQSSDAKFTISGETNWLISEYFQKAYRIEEGSINSENLPLFIDEGAPVILTSIKSFAAGYTGSKLIKRPIAGFEDWTASDPCVLWESNNKGSSWSKAIILPEILFSGNLQAMDVFNNKLSGVTSDLKYIEYDVESENYLFRYLDLSGVLINDEMRIHINTTNDIVLFNGGNVYLKLRE</sequence>
<dbReference type="SUPFAM" id="SSF110296">
    <property type="entry name" value="Oligoxyloglucan reducing end-specific cellobiohydrolase"/>
    <property type="match status" value="1"/>
</dbReference>
<evidence type="ECO:0000313" key="1">
    <source>
        <dbReference type="EMBL" id="NMM50890.1"/>
    </source>
</evidence>
<accession>A0A848J8S1</accession>
<dbReference type="AlphaFoldDB" id="A0A848J8S1"/>
<name>A0A848J8S1_9BACT</name>
<dbReference type="Proteomes" id="UP000559010">
    <property type="component" value="Unassembled WGS sequence"/>
</dbReference>
<organism evidence="1 2">
    <name type="scientific">Marinigracilibium pacificum</name>
    <dbReference type="NCBI Taxonomy" id="2729599"/>
    <lineage>
        <taxon>Bacteria</taxon>
        <taxon>Pseudomonadati</taxon>
        <taxon>Bacteroidota</taxon>
        <taxon>Cytophagia</taxon>
        <taxon>Cytophagales</taxon>
        <taxon>Flammeovirgaceae</taxon>
        <taxon>Marinigracilibium</taxon>
    </lineage>
</organism>
<gene>
    <name evidence="1" type="ORF">HH304_20945</name>
</gene>
<dbReference type="PROSITE" id="PS51257">
    <property type="entry name" value="PROKAR_LIPOPROTEIN"/>
    <property type="match status" value="1"/>
</dbReference>
<comment type="caution">
    <text evidence="1">The sequence shown here is derived from an EMBL/GenBank/DDBJ whole genome shotgun (WGS) entry which is preliminary data.</text>
</comment>
<keyword evidence="2" id="KW-1185">Reference proteome</keyword>
<dbReference type="InterPro" id="IPR015943">
    <property type="entry name" value="WD40/YVTN_repeat-like_dom_sf"/>
</dbReference>
<dbReference type="RefSeq" id="WP_169685253.1">
    <property type="nucleotide sequence ID" value="NZ_JABBNU010000018.1"/>
</dbReference>
<dbReference type="EMBL" id="JABBNU010000018">
    <property type="protein sequence ID" value="NMM50890.1"/>
    <property type="molecule type" value="Genomic_DNA"/>
</dbReference>
<protein>
    <recommendedName>
        <fullName evidence="3">Photosynthesis system II assembly factor Ycf48/Hcf136-like domain-containing protein</fullName>
    </recommendedName>
</protein>
<reference evidence="1 2" key="1">
    <citation type="submission" date="2020-04" db="EMBL/GenBank/DDBJ databases">
        <title>Flammeovirgaceae bacterium KN852 isolated from deep sea.</title>
        <authorList>
            <person name="Zhang D.-C."/>
        </authorList>
    </citation>
    <scope>NUCLEOTIDE SEQUENCE [LARGE SCALE GENOMIC DNA]</scope>
    <source>
        <strain evidence="1 2">KN852</strain>
    </source>
</reference>